<organism evidence="1">
    <name type="scientific">Glycine soja</name>
    <name type="common">Wild soybean</name>
    <dbReference type="NCBI Taxonomy" id="3848"/>
    <lineage>
        <taxon>Eukaryota</taxon>
        <taxon>Viridiplantae</taxon>
        <taxon>Streptophyta</taxon>
        <taxon>Embryophyta</taxon>
        <taxon>Tracheophyta</taxon>
        <taxon>Spermatophyta</taxon>
        <taxon>Magnoliopsida</taxon>
        <taxon>eudicotyledons</taxon>
        <taxon>Gunneridae</taxon>
        <taxon>Pentapetalae</taxon>
        <taxon>rosids</taxon>
        <taxon>fabids</taxon>
        <taxon>Fabales</taxon>
        <taxon>Fabaceae</taxon>
        <taxon>Papilionoideae</taxon>
        <taxon>50 kb inversion clade</taxon>
        <taxon>NPAAA clade</taxon>
        <taxon>indigoferoid/millettioid clade</taxon>
        <taxon>Phaseoleae</taxon>
        <taxon>Glycine</taxon>
        <taxon>Glycine subgen. Soja</taxon>
    </lineage>
</organism>
<protein>
    <submittedName>
        <fullName evidence="1">Uncharacterized protein</fullName>
    </submittedName>
</protein>
<dbReference type="Proteomes" id="UP000053555">
    <property type="component" value="Unassembled WGS sequence"/>
</dbReference>
<proteinExistence type="predicted"/>
<accession>A0A0B2PJQ7</accession>
<reference evidence="1" key="1">
    <citation type="submission" date="2014-07" db="EMBL/GenBank/DDBJ databases">
        <title>Identification of a novel salt tolerance gene in wild soybean by whole-genome sequencing.</title>
        <authorList>
            <person name="Lam H.-M."/>
            <person name="Qi X."/>
            <person name="Li M.-W."/>
            <person name="Liu X."/>
            <person name="Xie M."/>
            <person name="Ni M."/>
            <person name="Xu X."/>
        </authorList>
    </citation>
    <scope>NUCLEOTIDE SEQUENCE [LARGE SCALE GENOMIC DNA]</scope>
    <source>
        <tissue evidence="1">Root</tissue>
    </source>
</reference>
<dbReference type="EMBL" id="KN666634">
    <property type="protein sequence ID" value="KHN07813.1"/>
    <property type="molecule type" value="Genomic_DNA"/>
</dbReference>
<dbReference type="AlphaFoldDB" id="A0A0B2PJQ7"/>
<sequence>MPIGLRSIDLTSSSVTTEICQLQLLSPNVRCVWFLRFEVMDLIASTAKLDSLSFM</sequence>
<gene>
    <name evidence="1" type="ORF">glysoja_041955</name>
</gene>
<name>A0A0B2PJQ7_GLYSO</name>
<evidence type="ECO:0000313" key="1">
    <source>
        <dbReference type="EMBL" id="KHN07813.1"/>
    </source>
</evidence>